<sequence length="113" mass="12458">MANHEPSAQGNVCVVCGADPVTYQWSDRSGEAMCTQCGTPYQLKWGSETQETEGAYPYLLLRDEWVPVVKRYYEETGAFAGLGTMLGEPAPGYRTFFAWVDTQYPDGVQSADG</sequence>
<proteinExistence type="predicted"/>
<protein>
    <recommendedName>
        <fullName evidence="2">GATA-type domain-containing protein</fullName>
    </recommendedName>
</protein>
<dbReference type="EMBL" id="LAZR01019418">
    <property type="protein sequence ID" value="KKL92606.1"/>
    <property type="molecule type" value="Genomic_DNA"/>
</dbReference>
<evidence type="ECO:0008006" key="2">
    <source>
        <dbReference type="Google" id="ProtNLM"/>
    </source>
</evidence>
<name>A0A0F9GQ10_9ZZZZ</name>
<accession>A0A0F9GQ10</accession>
<reference evidence="1" key="1">
    <citation type="journal article" date="2015" name="Nature">
        <title>Complex archaea that bridge the gap between prokaryotes and eukaryotes.</title>
        <authorList>
            <person name="Spang A."/>
            <person name="Saw J.H."/>
            <person name="Jorgensen S.L."/>
            <person name="Zaremba-Niedzwiedzka K."/>
            <person name="Martijn J."/>
            <person name="Lind A.E."/>
            <person name="van Eijk R."/>
            <person name="Schleper C."/>
            <person name="Guy L."/>
            <person name="Ettema T.J."/>
        </authorList>
    </citation>
    <scope>NUCLEOTIDE SEQUENCE</scope>
</reference>
<comment type="caution">
    <text evidence="1">The sequence shown here is derived from an EMBL/GenBank/DDBJ whole genome shotgun (WGS) entry which is preliminary data.</text>
</comment>
<evidence type="ECO:0000313" key="1">
    <source>
        <dbReference type="EMBL" id="KKL92606.1"/>
    </source>
</evidence>
<gene>
    <name evidence="1" type="ORF">LCGC14_1882990</name>
</gene>
<dbReference type="AlphaFoldDB" id="A0A0F9GQ10"/>
<organism evidence="1">
    <name type="scientific">marine sediment metagenome</name>
    <dbReference type="NCBI Taxonomy" id="412755"/>
    <lineage>
        <taxon>unclassified sequences</taxon>
        <taxon>metagenomes</taxon>
        <taxon>ecological metagenomes</taxon>
    </lineage>
</organism>